<gene>
    <name evidence="3" type="ORF">NOF53_21315</name>
</gene>
<keyword evidence="4" id="KW-1185">Reference proteome</keyword>
<feature type="domain" description="DUF1023" evidence="2">
    <location>
        <begin position="306"/>
        <end position="484"/>
    </location>
</feature>
<dbReference type="EMBL" id="JANFQF010000020">
    <property type="protein sequence ID" value="MCQ4121670.1"/>
    <property type="molecule type" value="Genomic_DNA"/>
</dbReference>
<evidence type="ECO:0000313" key="3">
    <source>
        <dbReference type="EMBL" id="MCQ4121670.1"/>
    </source>
</evidence>
<comment type="caution">
    <text evidence="3">The sequence shown here is derived from an EMBL/GenBank/DDBJ whole genome shotgun (WGS) entry which is preliminary data.</text>
</comment>
<feature type="coiled-coil region" evidence="1">
    <location>
        <begin position="227"/>
        <end position="254"/>
    </location>
</feature>
<name>A0ABT1QHE3_9NOCA</name>
<evidence type="ECO:0000313" key="4">
    <source>
        <dbReference type="Proteomes" id="UP001524501"/>
    </source>
</evidence>
<protein>
    <submittedName>
        <fullName evidence="3">Alpha/beta hydrolase family protein</fullName>
    </submittedName>
</protein>
<dbReference type="Proteomes" id="UP001524501">
    <property type="component" value="Unassembled WGS sequence"/>
</dbReference>
<dbReference type="Pfam" id="PF06259">
    <property type="entry name" value="Abhydrolase_8"/>
    <property type="match status" value="1"/>
</dbReference>
<keyword evidence="3" id="KW-0378">Hydrolase</keyword>
<evidence type="ECO:0000259" key="2">
    <source>
        <dbReference type="Pfam" id="PF06259"/>
    </source>
</evidence>
<reference evidence="3 4" key="1">
    <citation type="submission" date="2022-07" db="EMBL/GenBank/DDBJ databases">
        <title>Degradation activity of malathion, p-nitrophenol and potential low-temperature adaptation strategy of Rhodococcus sp. FXJ9.536.</title>
        <authorList>
            <person name="Huang J."/>
            <person name="Huang Y."/>
        </authorList>
    </citation>
    <scope>NUCLEOTIDE SEQUENCE [LARGE SCALE GENOMIC DNA]</scope>
    <source>
        <strain evidence="3 4">FXJ9.536</strain>
    </source>
</reference>
<keyword evidence="1" id="KW-0175">Coiled coil</keyword>
<dbReference type="InterPro" id="IPR010427">
    <property type="entry name" value="DUF1023"/>
</dbReference>
<accession>A0ABT1QHE3</accession>
<dbReference type="RefSeq" id="WP_255972437.1">
    <property type="nucleotide sequence ID" value="NZ_JANFQF010000020.1"/>
</dbReference>
<sequence>MIREWDTVALEQLEQVLSARITVIDDVRRRITGLGGLCAWKGEAAEAARHAFQVTVDDLTDEGASIGTVRQVTAETFDAVTHVKMGLSVLMAAADDNAFTVSDAGVVTDAPTQPERSPHDVAIRATFRADLEVSVKALILQAENIDADAARVLVQAYGGIDSRGARDVDAAVTAGEQHGALSAPTPPQNGSPLENRKYWASMPESERGEVLEHHPEWVGARDGIPAAARHQANVNQFDDERARLTSERDRLKSILDHTMFGGVFTNDDAALWYTEQKLRDLDVVEQIVAKNPDGKLMLLDLTSGERGMAAFAVGDPDTADHISVTTPGLNTTIVDSFEGMVGEARSLGNASVEQLRLQGRAGESVATIAWLGYEPPQTMGPGKFDTVRGLLDVTQSDRAVAGASRLAAFFEGVNVASRQSDPHLIALGHSYGSYTTGLALQDPRSGHPVDDAVFYGSPGINADDESDLGLREGHGYVMEADEDRFVTEVGRTHRFGPDPGTASFEQLSVEEGMSPDGTHRGGVLGHSEYPHEGTMSAYNMSAIVAGLPERVVR</sequence>
<organism evidence="3 4">
    <name type="scientific">Rhodococcus tibetensis</name>
    <dbReference type="NCBI Taxonomy" id="2965064"/>
    <lineage>
        <taxon>Bacteria</taxon>
        <taxon>Bacillati</taxon>
        <taxon>Actinomycetota</taxon>
        <taxon>Actinomycetes</taxon>
        <taxon>Mycobacteriales</taxon>
        <taxon>Nocardiaceae</taxon>
        <taxon>Rhodococcus</taxon>
    </lineage>
</organism>
<dbReference type="GO" id="GO:0016787">
    <property type="term" value="F:hydrolase activity"/>
    <property type="evidence" value="ECO:0007669"/>
    <property type="project" value="UniProtKB-KW"/>
</dbReference>
<evidence type="ECO:0000256" key="1">
    <source>
        <dbReference type="SAM" id="Coils"/>
    </source>
</evidence>
<proteinExistence type="predicted"/>